<dbReference type="GO" id="GO:0006364">
    <property type="term" value="P:rRNA processing"/>
    <property type="evidence" value="ECO:0007669"/>
    <property type="project" value="TreeGrafter"/>
</dbReference>
<dbReference type="AlphaFoldDB" id="A0A1C1CQC2"/>
<dbReference type="InterPro" id="IPR012583">
    <property type="entry name" value="RIX1_N"/>
</dbReference>
<evidence type="ECO:0000313" key="8">
    <source>
        <dbReference type="Proteomes" id="UP000094526"/>
    </source>
</evidence>
<comment type="caution">
    <text evidence="7">The sequence shown here is derived from an EMBL/GenBank/DDBJ whole genome shotgun (WGS) entry which is preliminary data.</text>
</comment>
<dbReference type="STRING" id="86049.A0A1C1CQC2"/>
<keyword evidence="4" id="KW-0539">Nucleus</keyword>
<dbReference type="eggNOG" id="ENOG502QSEW">
    <property type="taxonomic scope" value="Eukaryota"/>
</dbReference>
<evidence type="ECO:0000313" key="7">
    <source>
        <dbReference type="EMBL" id="OCT50707.1"/>
    </source>
</evidence>
<evidence type="ECO:0000256" key="4">
    <source>
        <dbReference type="ARBA" id="ARBA00023242"/>
    </source>
</evidence>
<feature type="region of interest" description="Disordered" evidence="5">
    <location>
        <begin position="594"/>
        <end position="772"/>
    </location>
</feature>
<dbReference type="VEuPathDB" id="FungiDB:CLCR_06708"/>
<protein>
    <recommendedName>
        <fullName evidence="3">Pre-rRNA-processing protein RIX1</fullName>
    </recommendedName>
</protein>
<reference evidence="8" key="1">
    <citation type="submission" date="2015-07" db="EMBL/GenBank/DDBJ databases">
        <authorList>
            <person name="Teixeira M.M."/>
            <person name="Souza R.C."/>
            <person name="Almeida L.G."/>
            <person name="Vicente V.A."/>
            <person name="de Hoog S."/>
            <person name="Bocca A.L."/>
            <person name="de Almeida S.R."/>
            <person name="Vasconcelos A.T."/>
            <person name="Felipe M.S."/>
        </authorList>
    </citation>
    <scope>NUCLEOTIDE SEQUENCE [LARGE SCALE GENOMIC DNA]</scope>
    <source>
        <strain evidence="8">KSF</strain>
    </source>
</reference>
<evidence type="ECO:0000256" key="3">
    <source>
        <dbReference type="ARBA" id="ARBA00021502"/>
    </source>
</evidence>
<dbReference type="PANTHER" id="PTHR34105">
    <property type="entry name" value="PROLINE-, GLUTAMIC ACID- AND LEUCINE-RICH PROTEIN 1"/>
    <property type="match status" value="1"/>
</dbReference>
<name>A0A1C1CQC2_9EURO</name>
<evidence type="ECO:0000256" key="5">
    <source>
        <dbReference type="SAM" id="MobiDB-lite"/>
    </source>
</evidence>
<organism evidence="7 8">
    <name type="scientific">Cladophialophora carrionii</name>
    <dbReference type="NCBI Taxonomy" id="86049"/>
    <lineage>
        <taxon>Eukaryota</taxon>
        <taxon>Fungi</taxon>
        <taxon>Dikarya</taxon>
        <taxon>Ascomycota</taxon>
        <taxon>Pezizomycotina</taxon>
        <taxon>Eurotiomycetes</taxon>
        <taxon>Chaetothyriomycetidae</taxon>
        <taxon>Chaetothyriales</taxon>
        <taxon>Herpotrichiellaceae</taxon>
        <taxon>Cladophialophora</taxon>
    </lineage>
</organism>
<dbReference type="VEuPathDB" id="FungiDB:G647_05313"/>
<evidence type="ECO:0000256" key="1">
    <source>
        <dbReference type="ARBA" id="ARBA00004123"/>
    </source>
</evidence>
<accession>A0A1C1CQC2</accession>
<sequence length="772" mass="84361">MQDETALRAITTRLTTTPVDLLPRIASFLATALAHCQLEDHFSDSKKAASSVTVHKLKTRITSLLQDRNAAGRLTAAILIKAIVDKGGPNVLANSEVWIKGLLSCLNKPDPVDVKKIYLATIARIFLLTQGHPTLLREVTTPLLPPFVTSCLGLIRPVKAEGAGNPAEVANPLLNSVLQCCNQLLPLHATLFRPFVARLKLVCQSLLEASGTSAATRKLASKLMCLSISCAPKTSASHDWTQTAATIIISAQATADQLFRAVIEEHEPNDTTHQRALGKHNFSKEPRIPDKDESGLDSWTGIYEGSVRLVTLVDWLCDLISIKTPLSVTVPLGSILDFTSRLLAVTPPGSKPKAATTLRYHNEANRDEKEQLWLNLPQIHLSCLRLLRRMTGIYGSSLLAVGGVMLSQTLDVFEAMSRHETIRQAVYMIFSDVLASVDLSEMGLNKRAFSYLIELCCNDLKSGLPPAADATRPDTTKDGFLGTRTVPTTDYLSLRRQSRLYQTAWELLPQIITHCPSSMLSRQSRIEMDRLSVILDHTDAMLASVMRPMLSDKGKATTATLTPFLARSAADSITVEALLRPRTSVAQTFALSFPSSENHEPEAIHGQNGEQGDEDPGISSKLEDSLDAMDDTAESKPQTTKDTTSPTEHDNNEEMLESTTKKRTLDAIEGSLAGGSPTDSQTSASREVKIRRLDEQEKQESDLQRSQAHNMHIEEPRTSTFAEVVNRASAPNEAMPSEKTIGTAAPMDASDSDDSEIPEIDLGFDTDEEESE</sequence>
<dbReference type="GO" id="GO:0005634">
    <property type="term" value="C:nucleus"/>
    <property type="evidence" value="ECO:0007669"/>
    <property type="project" value="UniProtKB-SubCell"/>
</dbReference>
<dbReference type="PANTHER" id="PTHR34105:SF1">
    <property type="entry name" value="PROLINE-, GLUTAMIC ACID- AND LEUCINE-RICH PROTEIN 1"/>
    <property type="match status" value="1"/>
</dbReference>
<feature type="compositionally biased region" description="Basic and acidic residues" evidence="5">
    <location>
        <begin position="686"/>
        <end position="703"/>
    </location>
</feature>
<dbReference type="OrthoDB" id="20900at2759"/>
<gene>
    <name evidence="7" type="ORF">CLCR_06708</name>
</gene>
<evidence type="ECO:0000256" key="2">
    <source>
        <dbReference type="ARBA" id="ARBA00010511"/>
    </source>
</evidence>
<dbReference type="Pfam" id="PF08167">
    <property type="entry name" value="RIX1"/>
    <property type="match status" value="1"/>
</dbReference>
<comment type="subcellular location">
    <subcellularLocation>
        <location evidence="1">Nucleus</location>
    </subcellularLocation>
</comment>
<feature type="domain" description="Pre-rRNA-processing protein RIX1 N-terminal" evidence="6">
    <location>
        <begin position="7"/>
        <end position="212"/>
    </location>
</feature>
<feature type="compositionally biased region" description="Polar residues" evidence="5">
    <location>
        <begin position="635"/>
        <end position="646"/>
    </location>
</feature>
<proteinExistence type="inferred from homology"/>
<dbReference type="SUPFAM" id="SSF48371">
    <property type="entry name" value="ARM repeat"/>
    <property type="match status" value="1"/>
</dbReference>
<dbReference type="Proteomes" id="UP000094526">
    <property type="component" value="Unassembled WGS sequence"/>
</dbReference>
<keyword evidence="8" id="KW-1185">Reference proteome</keyword>
<dbReference type="InterPro" id="IPR016024">
    <property type="entry name" value="ARM-type_fold"/>
</dbReference>
<dbReference type="EMBL" id="LGRB01000010">
    <property type="protein sequence ID" value="OCT50707.1"/>
    <property type="molecule type" value="Genomic_DNA"/>
</dbReference>
<comment type="similarity">
    <text evidence="2">Belongs to the RIX1/PELP1 family.</text>
</comment>
<feature type="compositionally biased region" description="Acidic residues" evidence="5">
    <location>
        <begin position="750"/>
        <end position="772"/>
    </location>
</feature>
<evidence type="ECO:0000259" key="6">
    <source>
        <dbReference type="Pfam" id="PF08167"/>
    </source>
</evidence>